<protein>
    <submittedName>
        <fullName evidence="1">Uncharacterized protein</fullName>
    </submittedName>
</protein>
<comment type="caution">
    <text evidence="1">The sequence shown here is derived from an EMBL/GenBank/DDBJ whole genome shotgun (WGS) entry which is preliminary data.</text>
</comment>
<dbReference type="Proteomes" id="UP001303046">
    <property type="component" value="Unassembled WGS sequence"/>
</dbReference>
<organism evidence="1 2">
    <name type="scientific">Necator americanus</name>
    <name type="common">Human hookworm</name>
    <dbReference type="NCBI Taxonomy" id="51031"/>
    <lineage>
        <taxon>Eukaryota</taxon>
        <taxon>Metazoa</taxon>
        <taxon>Ecdysozoa</taxon>
        <taxon>Nematoda</taxon>
        <taxon>Chromadorea</taxon>
        <taxon>Rhabditida</taxon>
        <taxon>Rhabditina</taxon>
        <taxon>Rhabditomorpha</taxon>
        <taxon>Strongyloidea</taxon>
        <taxon>Ancylostomatidae</taxon>
        <taxon>Bunostominae</taxon>
        <taxon>Necator</taxon>
    </lineage>
</organism>
<name>A0ABR1BSD0_NECAM</name>
<gene>
    <name evidence="1" type="primary">Necator_chrI.g1844</name>
    <name evidence="1" type="ORF">RB195_005718</name>
</gene>
<sequence>MQCSSSPSREEKPLGNCCARSGQMEVLLVPTRANRLTKGAQSTSDTGSLVSLVSKNAPGIMRAEWRCVTAVDEKNYEIGKAQGVFEAEVRMFSKCRTDAFRKMSMKCFALSL</sequence>
<proteinExistence type="predicted"/>
<keyword evidence="2" id="KW-1185">Reference proteome</keyword>
<evidence type="ECO:0000313" key="1">
    <source>
        <dbReference type="EMBL" id="KAK6728247.1"/>
    </source>
</evidence>
<dbReference type="EMBL" id="JAVFWL010000001">
    <property type="protein sequence ID" value="KAK6728247.1"/>
    <property type="molecule type" value="Genomic_DNA"/>
</dbReference>
<reference evidence="1 2" key="1">
    <citation type="submission" date="2023-08" db="EMBL/GenBank/DDBJ databases">
        <title>A Necator americanus chromosomal reference genome.</title>
        <authorList>
            <person name="Ilik V."/>
            <person name="Petrzelkova K.J."/>
            <person name="Pardy F."/>
            <person name="Fuh T."/>
            <person name="Niatou-Singa F.S."/>
            <person name="Gouil Q."/>
            <person name="Baker L."/>
            <person name="Ritchie M.E."/>
            <person name="Jex A.R."/>
            <person name="Gazzola D."/>
            <person name="Li H."/>
            <person name="Toshio Fujiwara R."/>
            <person name="Zhan B."/>
            <person name="Aroian R.V."/>
            <person name="Pafco B."/>
            <person name="Schwarz E.M."/>
        </authorList>
    </citation>
    <scope>NUCLEOTIDE SEQUENCE [LARGE SCALE GENOMIC DNA]</scope>
    <source>
        <strain evidence="1 2">Aroian</strain>
        <tissue evidence="1">Whole animal</tissue>
    </source>
</reference>
<accession>A0ABR1BSD0</accession>
<evidence type="ECO:0000313" key="2">
    <source>
        <dbReference type="Proteomes" id="UP001303046"/>
    </source>
</evidence>